<dbReference type="EMBL" id="JABFUD020000009">
    <property type="protein sequence ID" value="KAI5075833.1"/>
    <property type="molecule type" value="Genomic_DNA"/>
</dbReference>
<sequence>MKKKMEAGLLQSAVTVASGPRPKQIDEHQKVKAHFLDMHLIKAHEADARVDEVEQVPTRSQKIQRGIFRVPPSLLAQEDEVTKGLEEEVLVLEPTTRLTANVQESARSEEDTESSQRSSSDLDKDSMWETESMSSRYETYDFFHVDEVEQDVYGSPASQLKVEEKYSVSPCVNLPVEQPYQMSCDGESLLEEEVWFDCASDLIEEQALENDLQELEVETEVCRSDLSMQGVGQPCLGEHVEGHFEVSEFVCSRGELASTDDYGN</sequence>
<keyword evidence="1" id="KW-0175">Coiled coil</keyword>
<evidence type="ECO:0000313" key="4">
    <source>
        <dbReference type="Proteomes" id="UP000886520"/>
    </source>
</evidence>
<comment type="caution">
    <text evidence="3">The sequence shown here is derived from an EMBL/GenBank/DDBJ whole genome shotgun (WGS) entry which is preliminary data.</text>
</comment>
<feature type="coiled-coil region" evidence="1">
    <location>
        <begin position="198"/>
        <end position="225"/>
    </location>
</feature>
<organism evidence="3 4">
    <name type="scientific">Adiantum capillus-veneris</name>
    <name type="common">Maidenhair fern</name>
    <dbReference type="NCBI Taxonomy" id="13818"/>
    <lineage>
        <taxon>Eukaryota</taxon>
        <taxon>Viridiplantae</taxon>
        <taxon>Streptophyta</taxon>
        <taxon>Embryophyta</taxon>
        <taxon>Tracheophyta</taxon>
        <taxon>Polypodiopsida</taxon>
        <taxon>Polypodiidae</taxon>
        <taxon>Polypodiales</taxon>
        <taxon>Pteridineae</taxon>
        <taxon>Pteridaceae</taxon>
        <taxon>Vittarioideae</taxon>
        <taxon>Adiantum</taxon>
    </lineage>
</organism>
<evidence type="ECO:0000313" key="3">
    <source>
        <dbReference type="EMBL" id="KAI5075833.1"/>
    </source>
</evidence>
<gene>
    <name evidence="3" type="ORF">GOP47_0009909</name>
</gene>
<feature type="region of interest" description="Disordered" evidence="2">
    <location>
        <begin position="100"/>
        <end position="128"/>
    </location>
</feature>
<proteinExistence type="predicted"/>
<accession>A0A9D4ZHK3</accession>
<keyword evidence="4" id="KW-1185">Reference proteome</keyword>
<evidence type="ECO:0000256" key="1">
    <source>
        <dbReference type="SAM" id="Coils"/>
    </source>
</evidence>
<evidence type="ECO:0000256" key="2">
    <source>
        <dbReference type="SAM" id="MobiDB-lite"/>
    </source>
</evidence>
<dbReference type="AlphaFoldDB" id="A0A9D4ZHK3"/>
<dbReference type="Proteomes" id="UP000886520">
    <property type="component" value="Chromosome 9"/>
</dbReference>
<name>A0A9D4ZHK3_ADICA</name>
<protein>
    <submittedName>
        <fullName evidence="3">Uncharacterized protein</fullName>
    </submittedName>
</protein>
<reference evidence="3" key="1">
    <citation type="submission" date="2021-01" db="EMBL/GenBank/DDBJ databases">
        <title>Adiantum capillus-veneris genome.</title>
        <authorList>
            <person name="Fang Y."/>
            <person name="Liao Q."/>
        </authorList>
    </citation>
    <scope>NUCLEOTIDE SEQUENCE</scope>
    <source>
        <strain evidence="3">H3</strain>
        <tissue evidence="3">Leaf</tissue>
    </source>
</reference>